<evidence type="ECO:0000256" key="2">
    <source>
        <dbReference type="ARBA" id="ARBA00004851"/>
    </source>
</evidence>
<evidence type="ECO:0000256" key="7">
    <source>
        <dbReference type="ARBA" id="ARBA00022801"/>
    </source>
</evidence>
<dbReference type="AlphaFoldDB" id="A0A9P3G8X7"/>
<protein>
    <recommendedName>
        <fullName evidence="11">xylan 1,4-beta-xylosidase</fullName>
        <ecNumber evidence="11">3.2.1.37</ecNumber>
    </recommendedName>
</protein>
<evidence type="ECO:0000313" key="13">
    <source>
        <dbReference type="EMBL" id="GJE90473.1"/>
    </source>
</evidence>
<organism evidence="13 14">
    <name type="scientific">Phanerochaete sordida</name>
    <dbReference type="NCBI Taxonomy" id="48140"/>
    <lineage>
        <taxon>Eukaryota</taxon>
        <taxon>Fungi</taxon>
        <taxon>Dikarya</taxon>
        <taxon>Basidiomycota</taxon>
        <taxon>Agaricomycotina</taxon>
        <taxon>Agaricomycetes</taxon>
        <taxon>Polyporales</taxon>
        <taxon>Phanerochaetaceae</taxon>
        <taxon>Phanerochaete</taxon>
    </lineage>
</organism>
<dbReference type="Gene3D" id="2.60.40.10">
    <property type="entry name" value="Immunoglobulins"/>
    <property type="match status" value="1"/>
</dbReference>
<dbReference type="Pfam" id="PF01915">
    <property type="entry name" value="Glyco_hydro_3_C"/>
    <property type="match status" value="1"/>
</dbReference>
<comment type="similarity">
    <text evidence="3">Belongs to the glycosyl hydrolase 3 family.</text>
</comment>
<evidence type="ECO:0000256" key="3">
    <source>
        <dbReference type="ARBA" id="ARBA00005336"/>
    </source>
</evidence>
<comment type="pathway">
    <text evidence="2">Glycan degradation; xylan degradation.</text>
</comment>
<dbReference type="InterPro" id="IPR036962">
    <property type="entry name" value="Glyco_hydro_3_N_sf"/>
</dbReference>
<comment type="caution">
    <text evidence="13">The sequence shown here is derived from an EMBL/GenBank/DDBJ whole genome shotgun (WGS) entry which is preliminary data.</text>
</comment>
<dbReference type="GO" id="GO:0046556">
    <property type="term" value="F:alpha-L-arabinofuranosidase activity"/>
    <property type="evidence" value="ECO:0007669"/>
    <property type="project" value="TreeGrafter"/>
</dbReference>
<dbReference type="SUPFAM" id="SSF52279">
    <property type="entry name" value="Beta-D-glucan exohydrolase, C-terminal domain"/>
    <property type="match status" value="1"/>
</dbReference>
<dbReference type="EC" id="3.2.1.37" evidence="11"/>
<evidence type="ECO:0000256" key="6">
    <source>
        <dbReference type="ARBA" id="ARBA00022729"/>
    </source>
</evidence>
<evidence type="ECO:0000256" key="11">
    <source>
        <dbReference type="ARBA" id="ARBA00026107"/>
    </source>
</evidence>
<name>A0A9P3G8X7_9APHY</name>
<dbReference type="Pfam" id="PF00933">
    <property type="entry name" value="Glyco_hydro_3"/>
    <property type="match status" value="1"/>
</dbReference>
<evidence type="ECO:0000313" key="14">
    <source>
        <dbReference type="Proteomes" id="UP000703269"/>
    </source>
</evidence>
<dbReference type="Pfam" id="PF14310">
    <property type="entry name" value="Fn3-like"/>
    <property type="match status" value="1"/>
</dbReference>
<comment type="subcellular location">
    <subcellularLocation>
        <location evidence="1">Secreted</location>
    </subcellularLocation>
</comment>
<keyword evidence="8" id="KW-0325">Glycoprotein</keyword>
<keyword evidence="9" id="KW-0326">Glycosidase</keyword>
<dbReference type="Gene3D" id="3.40.50.1700">
    <property type="entry name" value="Glycoside hydrolase family 3 C-terminal domain"/>
    <property type="match status" value="1"/>
</dbReference>
<evidence type="ECO:0000256" key="10">
    <source>
        <dbReference type="ARBA" id="ARBA00024574"/>
    </source>
</evidence>
<dbReference type="InterPro" id="IPR001764">
    <property type="entry name" value="Glyco_hydro_3_N"/>
</dbReference>
<dbReference type="SUPFAM" id="SSF51445">
    <property type="entry name" value="(Trans)glycosidases"/>
    <property type="match status" value="1"/>
</dbReference>
<sequence>MDASLDISVMLAELVSPLLSAMPRFSYKALLAVSSLASQVALGAFPDCANGPLKTNLVCNASADPVSRAKALVDALTLQELVNNTVNGSPGVPRLGLPAYNWWSEALHGVAISPGTSFSAVPGSPFSSATSFPQPIILGATFDDDLVHSIATVISTEARAFNNAGRAGLDFFTPNINPFKDPRWGRGQETPGEDPFHIAQYVYQLVTGLQGDAAPTQFKVIADCKHFAGYDLENWNGNSRMAFDAIISAQDLAEYYTPSFQSCVRDAHVGSVMCSYNAVNGVPSCASPYLLQDLIRDHFGLGDGWITSDCDAVGNVFDPHHYTTTLVNASAVSLKAGTDVDCGTTYSTTLVDAVNQSLVTEDDIKSSMVRLYSSLVRLGYFDAPENQPLRQLGWSDVNTPSAQALALTAAEEGIVLLKNDGTLPLSSKVKKIALVGPWANATTQMQGNYQGVAPFLASPLQALRAAGFSVAFANGTAINSTDASGFAGALQAARGADAVVFAGGIDDSVESEGHDRMTIAWPGNQLQLIGELAKLGKPLVVLQMGGGQVDSSSLKSNKAVNALLWGGYPGQSGGTAIVNILIGKTAPAGRLPITQYPAAYVDAIPMTDMSLRPHVGSPGRTYKWYTGSPVFTFGTGLHYTTFALSWAAPPPARLAISDLVASANSSGVAHADLAPLATFSVAVHNAGRTTSDYVALLFVQTTAGPAPAPKQELVAYTRVQGVQPGARTTAQLAVTLGALARVDDDGTRTLYPGTYTVWVDTTREISHTFELTGEKATILGWPQAQ</sequence>
<keyword evidence="6" id="KW-0732">Signal</keyword>
<dbReference type="InterPro" id="IPR013783">
    <property type="entry name" value="Ig-like_fold"/>
</dbReference>
<evidence type="ECO:0000256" key="5">
    <source>
        <dbReference type="ARBA" id="ARBA00022651"/>
    </source>
</evidence>
<accession>A0A9P3G8X7</accession>
<dbReference type="InterPro" id="IPR026891">
    <property type="entry name" value="Fn3-like"/>
</dbReference>
<dbReference type="GO" id="GO:0009044">
    <property type="term" value="F:xylan 1,4-beta-xylosidase activity"/>
    <property type="evidence" value="ECO:0007669"/>
    <property type="project" value="UniProtKB-EC"/>
</dbReference>
<dbReference type="Gene3D" id="3.20.20.300">
    <property type="entry name" value="Glycoside hydrolase, family 3, N-terminal domain"/>
    <property type="match status" value="1"/>
</dbReference>
<dbReference type="InterPro" id="IPR017853">
    <property type="entry name" value="GH"/>
</dbReference>
<dbReference type="OrthoDB" id="47059at2759"/>
<keyword evidence="5" id="KW-0858">Xylan degradation</keyword>
<feature type="domain" description="Fibronectin type III-like" evidence="12">
    <location>
        <begin position="693"/>
        <end position="763"/>
    </location>
</feature>
<dbReference type="FunFam" id="3.40.50.1700:FF:000007">
    <property type="entry name" value="Exo-1,4-beta-xylosidase xlnD"/>
    <property type="match status" value="1"/>
</dbReference>
<dbReference type="InterPro" id="IPR036881">
    <property type="entry name" value="Glyco_hydro_3_C_sf"/>
</dbReference>
<reference evidence="13 14" key="1">
    <citation type="submission" date="2021-08" db="EMBL/GenBank/DDBJ databases">
        <title>Draft Genome Sequence of Phanerochaete sordida strain YK-624.</title>
        <authorList>
            <person name="Mori T."/>
            <person name="Dohra H."/>
            <person name="Suzuki T."/>
            <person name="Kawagishi H."/>
            <person name="Hirai H."/>
        </authorList>
    </citation>
    <scope>NUCLEOTIDE SEQUENCE [LARGE SCALE GENOMIC DNA]</scope>
    <source>
        <strain evidence="13 14">YK-624</strain>
    </source>
</reference>
<keyword evidence="5" id="KW-0119">Carbohydrate metabolism</keyword>
<proteinExistence type="inferred from homology"/>
<gene>
    <name evidence="13" type="ORF">PsYK624_066090</name>
</gene>
<keyword evidence="4" id="KW-0964">Secreted</keyword>
<evidence type="ECO:0000256" key="9">
    <source>
        <dbReference type="ARBA" id="ARBA00023295"/>
    </source>
</evidence>
<keyword evidence="14" id="KW-1185">Reference proteome</keyword>
<dbReference type="EMBL" id="BPQB01000017">
    <property type="protein sequence ID" value="GJE90473.1"/>
    <property type="molecule type" value="Genomic_DNA"/>
</dbReference>
<dbReference type="GO" id="GO:0045493">
    <property type="term" value="P:xylan catabolic process"/>
    <property type="evidence" value="ECO:0007669"/>
    <property type="project" value="UniProtKB-KW"/>
</dbReference>
<dbReference type="GO" id="GO:0005576">
    <property type="term" value="C:extracellular region"/>
    <property type="evidence" value="ECO:0007669"/>
    <property type="project" value="UniProtKB-SubCell"/>
</dbReference>
<evidence type="ECO:0000256" key="1">
    <source>
        <dbReference type="ARBA" id="ARBA00004613"/>
    </source>
</evidence>
<dbReference type="GO" id="GO:0031222">
    <property type="term" value="P:arabinan catabolic process"/>
    <property type="evidence" value="ECO:0007669"/>
    <property type="project" value="TreeGrafter"/>
</dbReference>
<dbReference type="InterPro" id="IPR002772">
    <property type="entry name" value="Glyco_hydro_3_C"/>
</dbReference>
<comment type="catalytic activity">
    <reaction evidence="10">
        <text>Hydrolysis of (1-&gt;4)-beta-D-xylans, to remove successive D-xylose residues from the non-reducing termini.</text>
        <dbReference type="EC" id="3.2.1.37"/>
    </reaction>
</comment>
<dbReference type="PANTHER" id="PTHR42721">
    <property type="entry name" value="SUGAR HYDROLASE-RELATED"/>
    <property type="match status" value="1"/>
</dbReference>
<evidence type="ECO:0000256" key="4">
    <source>
        <dbReference type="ARBA" id="ARBA00022525"/>
    </source>
</evidence>
<keyword evidence="7 13" id="KW-0378">Hydrolase</keyword>
<evidence type="ECO:0000259" key="12">
    <source>
        <dbReference type="SMART" id="SM01217"/>
    </source>
</evidence>
<dbReference type="Proteomes" id="UP000703269">
    <property type="component" value="Unassembled WGS sequence"/>
</dbReference>
<dbReference type="InterPro" id="IPR044993">
    <property type="entry name" value="BXL"/>
</dbReference>
<dbReference type="PANTHER" id="PTHR42721:SF3">
    <property type="entry name" value="BETA-D-XYLOSIDASE 5-RELATED"/>
    <property type="match status" value="1"/>
</dbReference>
<dbReference type="SMART" id="SM01217">
    <property type="entry name" value="Fn3_like"/>
    <property type="match status" value="1"/>
</dbReference>
<keyword evidence="5" id="KW-0624">Polysaccharide degradation</keyword>
<evidence type="ECO:0000256" key="8">
    <source>
        <dbReference type="ARBA" id="ARBA00023180"/>
    </source>
</evidence>